<sequence>MRGFVVEICGENDGNNVGEESEECESGKETEIFVIGASAGGVRMQSWCVVIMASSCPTGATQWCGPVVGAGRDGAEAVQLVREQAELVRRGGLVGRGFVKSVGDVSSLGRSLCSGCRGSRLTRCLMRGQFG</sequence>
<reference evidence="1" key="1">
    <citation type="journal article" date="2022" name="Plant J.">
        <title>Strategies of tolerance reflected in two North American maple genomes.</title>
        <authorList>
            <person name="McEvoy S.L."/>
            <person name="Sezen U.U."/>
            <person name="Trouern-Trend A."/>
            <person name="McMahon S.M."/>
            <person name="Schaberg P.G."/>
            <person name="Yang J."/>
            <person name="Wegrzyn J.L."/>
            <person name="Swenson N.G."/>
        </authorList>
    </citation>
    <scope>NUCLEOTIDE SEQUENCE</scope>
    <source>
        <strain evidence="1">NS2018</strain>
    </source>
</reference>
<protein>
    <submittedName>
        <fullName evidence="1">Uncharacterized protein</fullName>
    </submittedName>
</protein>
<proteinExistence type="predicted"/>
<reference evidence="1" key="2">
    <citation type="submission" date="2023-06" db="EMBL/GenBank/DDBJ databases">
        <authorList>
            <person name="Swenson N.G."/>
            <person name="Wegrzyn J.L."/>
            <person name="Mcevoy S.L."/>
        </authorList>
    </citation>
    <scope>NUCLEOTIDE SEQUENCE</scope>
    <source>
        <strain evidence="1">NS2018</strain>
        <tissue evidence="1">Leaf</tissue>
    </source>
</reference>
<dbReference type="Proteomes" id="UP001168877">
    <property type="component" value="Unassembled WGS sequence"/>
</dbReference>
<keyword evidence="2" id="KW-1185">Reference proteome</keyword>
<evidence type="ECO:0000313" key="2">
    <source>
        <dbReference type="Proteomes" id="UP001168877"/>
    </source>
</evidence>
<gene>
    <name evidence="1" type="ORF">LWI29_037302</name>
</gene>
<name>A0AA39S781_ACESA</name>
<accession>A0AA39S781</accession>
<comment type="caution">
    <text evidence="1">The sequence shown here is derived from an EMBL/GenBank/DDBJ whole genome shotgun (WGS) entry which is preliminary data.</text>
</comment>
<organism evidence="1 2">
    <name type="scientific">Acer saccharum</name>
    <name type="common">Sugar maple</name>
    <dbReference type="NCBI Taxonomy" id="4024"/>
    <lineage>
        <taxon>Eukaryota</taxon>
        <taxon>Viridiplantae</taxon>
        <taxon>Streptophyta</taxon>
        <taxon>Embryophyta</taxon>
        <taxon>Tracheophyta</taxon>
        <taxon>Spermatophyta</taxon>
        <taxon>Magnoliopsida</taxon>
        <taxon>eudicotyledons</taxon>
        <taxon>Gunneridae</taxon>
        <taxon>Pentapetalae</taxon>
        <taxon>rosids</taxon>
        <taxon>malvids</taxon>
        <taxon>Sapindales</taxon>
        <taxon>Sapindaceae</taxon>
        <taxon>Hippocastanoideae</taxon>
        <taxon>Acereae</taxon>
        <taxon>Acer</taxon>
    </lineage>
</organism>
<dbReference type="AlphaFoldDB" id="A0AA39S781"/>
<dbReference type="EMBL" id="JAUESC010000383">
    <property type="protein sequence ID" value="KAK0585983.1"/>
    <property type="molecule type" value="Genomic_DNA"/>
</dbReference>
<evidence type="ECO:0000313" key="1">
    <source>
        <dbReference type="EMBL" id="KAK0585983.1"/>
    </source>
</evidence>